<gene>
    <name evidence="3" type="ORF">R3P38DRAFT_2799318</name>
</gene>
<evidence type="ECO:0000259" key="2">
    <source>
        <dbReference type="PROSITE" id="PS51819"/>
    </source>
</evidence>
<keyword evidence="4" id="KW-1185">Reference proteome</keyword>
<proteinExistence type="predicted"/>
<evidence type="ECO:0000313" key="3">
    <source>
        <dbReference type="EMBL" id="KAK6996983.1"/>
    </source>
</evidence>
<dbReference type="Pfam" id="PF00903">
    <property type="entry name" value="Glyoxalase"/>
    <property type="match status" value="1"/>
</dbReference>
<evidence type="ECO:0000256" key="1">
    <source>
        <dbReference type="SAM" id="MobiDB-lite"/>
    </source>
</evidence>
<feature type="compositionally biased region" description="Polar residues" evidence="1">
    <location>
        <begin position="19"/>
        <end position="40"/>
    </location>
</feature>
<dbReference type="PROSITE" id="PS51819">
    <property type="entry name" value="VOC"/>
    <property type="match status" value="1"/>
</dbReference>
<dbReference type="SUPFAM" id="SSF54593">
    <property type="entry name" value="Glyoxalase/Bleomycin resistance protein/Dihydroxybiphenyl dioxygenase"/>
    <property type="match status" value="1"/>
</dbReference>
<dbReference type="InterPro" id="IPR037523">
    <property type="entry name" value="VOC_core"/>
</dbReference>
<dbReference type="PANTHER" id="PTHR35006">
    <property type="entry name" value="GLYOXALASE FAMILY PROTEIN (AFU_ORTHOLOGUE AFUA_5G14830)"/>
    <property type="match status" value="1"/>
</dbReference>
<feature type="domain" description="VOC" evidence="2">
    <location>
        <begin position="304"/>
        <end position="433"/>
    </location>
</feature>
<organism evidence="3 4">
    <name type="scientific">Favolaschia claudopus</name>
    <dbReference type="NCBI Taxonomy" id="2862362"/>
    <lineage>
        <taxon>Eukaryota</taxon>
        <taxon>Fungi</taxon>
        <taxon>Dikarya</taxon>
        <taxon>Basidiomycota</taxon>
        <taxon>Agaricomycotina</taxon>
        <taxon>Agaricomycetes</taxon>
        <taxon>Agaricomycetidae</taxon>
        <taxon>Agaricales</taxon>
        <taxon>Marasmiineae</taxon>
        <taxon>Mycenaceae</taxon>
        <taxon>Favolaschia</taxon>
    </lineage>
</organism>
<dbReference type="PANTHER" id="PTHR35006:SF2">
    <property type="entry name" value="GLYOXALASE FAMILY PROTEIN (AFU_ORTHOLOGUE AFUA_5G14830)"/>
    <property type="match status" value="1"/>
</dbReference>
<dbReference type="EMBL" id="JAWWNJ010000095">
    <property type="protein sequence ID" value="KAK6996983.1"/>
    <property type="molecule type" value="Genomic_DNA"/>
</dbReference>
<comment type="caution">
    <text evidence="3">The sequence shown here is derived from an EMBL/GenBank/DDBJ whole genome shotgun (WGS) entry which is preliminary data.</text>
</comment>
<feature type="region of interest" description="Disordered" evidence="1">
    <location>
        <begin position="15"/>
        <end position="42"/>
    </location>
</feature>
<dbReference type="CDD" id="cd07262">
    <property type="entry name" value="VOC_like"/>
    <property type="match status" value="1"/>
</dbReference>
<dbReference type="Gene3D" id="3.10.180.10">
    <property type="entry name" value="2,3-Dihydroxybiphenyl 1,2-Dioxygenase, domain 1"/>
    <property type="match status" value="1"/>
</dbReference>
<dbReference type="Proteomes" id="UP001362999">
    <property type="component" value="Unassembled WGS sequence"/>
</dbReference>
<protein>
    <recommendedName>
        <fullName evidence="2">VOC domain-containing protein</fullName>
    </recommendedName>
</protein>
<dbReference type="InterPro" id="IPR029068">
    <property type="entry name" value="Glyas_Bleomycin-R_OHBP_Dase"/>
</dbReference>
<name>A0AAW0A1M4_9AGAR</name>
<dbReference type="InterPro" id="IPR004360">
    <property type="entry name" value="Glyas_Fos-R_dOase_dom"/>
</dbReference>
<accession>A0AAW0A1M4</accession>
<evidence type="ECO:0000313" key="4">
    <source>
        <dbReference type="Proteomes" id="UP001362999"/>
    </source>
</evidence>
<sequence length="449" mass="49951">MLRVLHNVPTLLSRKRSNESLGRTSPKSLNFTSHSTTLPGSDSEDAQFTVEFMEFPATPPPKEMHPTTRTAFPASHALFTAVVESLRAPEGYALTQIYNAVLTTVASNLRHTGNLSPDETKLLTETLMSPAAKFEQWIARKELVVCVTTALEAARDDTVQTVQWGATNWLGERNPRYYGEKIPALNGGLAQQFEEASLHPTEFRPFVRARLGTLLMIAFLRELCHAWLREVLEPALCQNPIWHTSFVDDSKTLESLLLGGDIKISFAEGFADNPKRFLYIAHIFQKAHTMARSYAPIMSAHPRPLGHISLGVRDYEVSKAFYTATLAPLGLRVVYDSEAKKPSGGVRTLGYGRHEDEEPLNIFEFKNAAPPGEGFHLAFNAASREAVVEFHSKALEFGGEDNGKPGVRKHYGDNYFAAFVICPDGWRLEAVCKKSPSEMQEVLESETDK</sequence>
<dbReference type="AlphaFoldDB" id="A0AAW0A1M4"/>
<reference evidence="3 4" key="1">
    <citation type="journal article" date="2024" name="J Genomics">
        <title>Draft genome sequencing and assembly of Favolaschia claudopus CIRM-BRFM 2984 isolated from oak limbs.</title>
        <authorList>
            <person name="Navarro D."/>
            <person name="Drula E."/>
            <person name="Chaduli D."/>
            <person name="Cazenave R."/>
            <person name="Ahrendt S."/>
            <person name="Wang J."/>
            <person name="Lipzen A."/>
            <person name="Daum C."/>
            <person name="Barry K."/>
            <person name="Grigoriev I.V."/>
            <person name="Favel A."/>
            <person name="Rosso M.N."/>
            <person name="Martin F."/>
        </authorList>
    </citation>
    <scope>NUCLEOTIDE SEQUENCE [LARGE SCALE GENOMIC DNA]</scope>
    <source>
        <strain evidence="3 4">CIRM-BRFM 2984</strain>
    </source>
</reference>